<dbReference type="EMBL" id="CT868671">
    <property type="protein sequence ID" value="CAK93036.1"/>
    <property type="molecule type" value="Genomic_DNA"/>
</dbReference>
<keyword evidence="1" id="KW-0812">Transmembrane</keyword>
<dbReference type="InParanoid" id="A0ECL9"/>
<dbReference type="PANTHER" id="PTHR39767">
    <property type="entry name" value="CALCIUM/CALMODULIN-BINDING MEMBRANE PROTEIN PCM4-RELATED"/>
    <property type="match status" value="1"/>
</dbReference>
<evidence type="ECO:0000313" key="2">
    <source>
        <dbReference type="EMBL" id="CAK93036.1"/>
    </source>
</evidence>
<keyword evidence="3" id="KW-1185">Reference proteome</keyword>
<proteinExistence type="predicted"/>
<reference evidence="2 3" key="1">
    <citation type="journal article" date="2006" name="Nature">
        <title>Global trends of whole-genome duplications revealed by the ciliate Paramecium tetraurelia.</title>
        <authorList>
            <consortium name="Genoscope"/>
            <person name="Aury J.-M."/>
            <person name="Jaillon O."/>
            <person name="Duret L."/>
            <person name="Noel B."/>
            <person name="Jubin C."/>
            <person name="Porcel B.M."/>
            <person name="Segurens B."/>
            <person name="Daubin V."/>
            <person name="Anthouard V."/>
            <person name="Aiach N."/>
            <person name="Arnaiz O."/>
            <person name="Billaut A."/>
            <person name="Beisson J."/>
            <person name="Blanc I."/>
            <person name="Bouhouche K."/>
            <person name="Camara F."/>
            <person name="Duharcourt S."/>
            <person name="Guigo R."/>
            <person name="Gogendeau D."/>
            <person name="Katinka M."/>
            <person name="Keller A.-M."/>
            <person name="Kissmehl R."/>
            <person name="Klotz C."/>
            <person name="Koll F."/>
            <person name="Le Moue A."/>
            <person name="Lepere C."/>
            <person name="Malinsky S."/>
            <person name="Nowacki M."/>
            <person name="Nowak J.K."/>
            <person name="Plattner H."/>
            <person name="Poulain J."/>
            <person name="Ruiz F."/>
            <person name="Serrano V."/>
            <person name="Zagulski M."/>
            <person name="Dessen P."/>
            <person name="Betermier M."/>
            <person name="Weissenbach J."/>
            <person name="Scarpelli C."/>
            <person name="Schachter V."/>
            <person name="Sperling L."/>
            <person name="Meyer E."/>
            <person name="Cohen J."/>
            <person name="Wincker P."/>
        </authorList>
    </citation>
    <scope>NUCLEOTIDE SEQUENCE [LARGE SCALE GENOMIC DNA]</scope>
    <source>
        <strain evidence="2 3">Stock d4-2</strain>
    </source>
</reference>
<dbReference type="PANTHER" id="PTHR39767:SF2">
    <property type="entry name" value="CHROMOSOME UNDETERMINED SCAFFOLD_1, WHOLE GENOME SHOTGUN SEQUENCE"/>
    <property type="match status" value="1"/>
</dbReference>
<organism evidence="2 3">
    <name type="scientific">Paramecium tetraurelia</name>
    <dbReference type="NCBI Taxonomy" id="5888"/>
    <lineage>
        <taxon>Eukaryota</taxon>
        <taxon>Sar</taxon>
        <taxon>Alveolata</taxon>
        <taxon>Ciliophora</taxon>
        <taxon>Intramacronucleata</taxon>
        <taxon>Oligohymenophorea</taxon>
        <taxon>Peniculida</taxon>
        <taxon>Parameciidae</taxon>
        <taxon>Paramecium</taxon>
    </lineage>
</organism>
<keyword evidence="1" id="KW-1133">Transmembrane helix</keyword>
<accession>A0ECL9</accession>
<evidence type="ECO:0000313" key="3">
    <source>
        <dbReference type="Proteomes" id="UP000000600"/>
    </source>
</evidence>
<dbReference type="HOGENOM" id="CLU_539143_0_0_1"/>
<gene>
    <name evidence="2" type="ORF">GSPATT00003905001</name>
</gene>
<protein>
    <submittedName>
        <fullName evidence="2">Uncharacterized protein</fullName>
    </submittedName>
</protein>
<evidence type="ECO:0000256" key="1">
    <source>
        <dbReference type="SAM" id="Phobius"/>
    </source>
</evidence>
<dbReference type="OrthoDB" id="282595at2759"/>
<name>A0ECL9_PARTE</name>
<dbReference type="InterPro" id="IPR006212">
    <property type="entry name" value="Furin_repeat"/>
</dbReference>
<feature type="transmembrane region" description="Helical" evidence="1">
    <location>
        <begin position="87"/>
        <end position="107"/>
    </location>
</feature>
<sequence>MINKVRVKGGQQVMDMETYSPIIAIPIYLEDMKPSEVKQQYLSNFYYLLIFYSKLLLNLQKLVIGMAEILLMYQQMKQDGQKIKVNFFIMATHYVMIITKIIVMMNIKLSHQIRIIPKNLQQLQQLQIWIYIIMQIVTILKKYWGLRDFTLAIVRCPSGCLYCSDNDYNNCYYWIGFLSLWQESIELEGWMKNDNIQPATYKCVRFELVGGYLNLASNDKLYKIFQNLSPHYKIQINFQLWIIDTRQFQGEYFQFQLFIDDQIYNQTVFSDIDFYSICGGSNGLENIYNIVVSLPHTSQSCKLTMRTSPNAATNAYWGIRAFNIYLAKCCKGCDECFGPLKTECTVCSSEWVLYKNLCTNSPPMLLSQISTSQIKDLQSDDRIPIEINLLEVDQQINTQGNFTISVKNQYKFLTVQVYIKCLPKTRIKSLFQSNKLQDSYQYSFFLNCQQAFNTVIYNVKYEQRIIREQEMIINTSDTQCVIYQVIRVIDELPLFVKILEIIIEDF</sequence>
<dbReference type="GeneID" id="5046218"/>
<dbReference type="CDD" id="cd00064">
    <property type="entry name" value="FU"/>
    <property type="match status" value="1"/>
</dbReference>
<dbReference type="KEGG" id="ptm:GSPATT00003905001"/>
<dbReference type="AlphaFoldDB" id="A0ECL9"/>
<dbReference type="RefSeq" id="XP_001460433.1">
    <property type="nucleotide sequence ID" value="XM_001460396.2"/>
</dbReference>
<dbReference type="Proteomes" id="UP000000600">
    <property type="component" value="Unassembled WGS sequence"/>
</dbReference>
<keyword evidence="1" id="KW-0472">Membrane</keyword>